<dbReference type="InterPro" id="IPR016072">
    <property type="entry name" value="Skp1_comp_dimer"/>
</dbReference>
<dbReference type="GO" id="GO:0009867">
    <property type="term" value="P:jasmonic acid mediated signaling pathway"/>
    <property type="evidence" value="ECO:0007669"/>
    <property type="project" value="UniProtKB-ARBA"/>
</dbReference>
<dbReference type="GO" id="GO:0031146">
    <property type="term" value="P:SCF-dependent proteasomal ubiquitin-dependent protein catabolic process"/>
    <property type="evidence" value="ECO:0000318"/>
    <property type="project" value="GO_Central"/>
</dbReference>
<keyword evidence="6" id="KW-1185">Reference proteome</keyword>
<dbReference type="eggNOG" id="KOG1724">
    <property type="taxonomic scope" value="Eukaryota"/>
</dbReference>
<feature type="domain" description="SKP1 component dimerisation" evidence="4">
    <location>
        <begin position="122"/>
        <end position="159"/>
    </location>
</feature>
<dbReference type="InterPro" id="IPR036296">
    <property type="entry name" value="SKP1-like_dim_sf"/>
</dbReference>
<dbReference type="InterPro" id="IPR011333">
    <property type="entry name" value="SKP1/BTB/POZ_sf"/>
</dbReference>
<keyword evidence="5" id="KW-0436">Ligase</keyword>
<dbReference type="EMBL" id="GL377617">
    <property type="protein sequence ID" value="EFJ16873.1"/>
    <property type="molecule type" value="Genomic_DNA"/>
</dbReference>
<comment type="similarity">
    <text evidence="2">Belongs to the SKP1 family.</text>
</comment>
<dbReference type="KEGG" id="smo:SELMODRAFT_115864"/>
<accession>D8SFP2</accession>
<dbReference type="GO" id="GO:0097602">
    <property type="term" value="F:cullin family protein binding"/>
    <property type="evidence" value="ECO:0000318"/>
    <property type="project" value="GO_Central"/>
</dbReference>
<dbReference type="FunCoup" id="D8SFP2">
    <property type="interactions" value="1100"/>
</dbReference>
<dbReference type="SUPFAM" id="SSF54695">
    <property type="entry name" value="POZ domain"/>
    <property type="match status" value="1"/>
</dbReference>
<dbReference type="Gramene" id="EFJ16873">
    <property type="protein sequence ID" value="EFJ16873"/>
    <property type="gene ID" value="SELMODRAFT_115864"/>
</dbReference>
<evidence type="ECO:0000256" key="3">
    <source>
        <dbReference type="ARBA" id="ARBA00022786"/>
    </source>
</evidence>
<dbReference type="Proteomes" id="UP000001514">
    <property type="component" value="Unassembled WGS sequence"/>
</dbReference>
<dbReference type="GO" id="GO:0016874">
    <property type="term" value="F:ligase activity"/>
    <property type="evidence" value="ECO:0007669"/>
    <property type="project" value="UniProtKB-KW"/>
</dbReference>
<evidence type="ECO:0000256" key="1">
    <source>
        <dbReference type="ARBA" id="ARBA00004906"/>
    </source>
</evidence>
<dbReference type="GO" id="GO:0005737">
    <property type="term" value="C:cytoplasm"/>
    <property type="evidence" value="ECO:0000318"/>
    <property type="project" value="GO_Central"/>
</dbReference>
<dbReference type="InterPro" id="IPR001232">
    <property type="entry name" value="SKP1-like"/>
</dbReference>
<dbReference type="Pfam" id="PF01466">
    <property type="entry name" value="Skp1"/>
    <property type="match status" value="1"/>
</dbReference>
<dbReference type="PANTHER" id="PTHR11165">
    <property type="entry name" value="SKP1"/>
    <property type="match status" value="1"/>
</dbReference>
<dbReference type="OMA" id="MICRERH"/>
<sequence>MAAKCLHSPAPLPGSPLHDKAPICLETVDGSRHEVEWEAAMLFPLVHREVLLNGCCPRDKVIIALPAQVNPSTLKLLLEYCRFHQVPGRSDKERKFFDEKFVRLDTKTLCELTSAADSLDMKPLVDLTSRALARMIEGKTPKEIRETFGLPDDLTEEEKLEPVKNTTDDMRIRLLNRLYARKRKELQDKKLLKEGSIEECKRDERSVDDLVSFIDGDDKGGMCVFTRFY</sequence>
<name>D8SFP2_SELML</name>
<dbReference type="InterPro" id="IPR016897">
    <property type="entry name" value="SKP1"/>
</dbReference>
<proteinExistence type="inferred from homology"/>
<dbReference type="InParanoid" id="D8SFP2"/>
<dbReference type="AlphaFoldDB" id="D8SFP2"/>
<protein>
    <submittedName>
        <fullName evidence="5">Ubiquitin-protein ligase, ASK21</fullName>
    </submittedName>
</protein>
<dbReference type="HOGENOM" id="CLU_039678_1_0_1"/>
<evidence type="ECO:0000313" key="6">
    <source>
        <dbReference type="Proteomes" id="UP000001514"/>
    </source>
</evidence>
<dbReference type="SUPFAM" id="SSF81382">
    <property type="entry name" value="Skp1 dimerisation domain-like"/>
    <property type="match status" value="1"/>
</dbReference>
<keyword evidence="3" id="KW-0833">Ubl conjugation pathway</keyword>
<dbReference type="UniPathway" id="UPA00143"/>
<dbReference type="SMART" id="SM00512">
    <property type="entry name" value="Skp1"/>
    <property type="match status" value="1"/>
</dbReference>
<dbReference type="GO" id="GO:0016567">
    <property type="term" value="P:protein ubiquitination"/>
    <property type="evidence" value="ECO:0007669"/>
    <property type="project" value="UniProtKB-UniPathway"/>
</dbReference>
<organism evidence="6">
    <name type="scientific">Selaginella moellendorffii</name>
    <name type="common">Spikemoss</name>
    <dbReference type="NCBI Taxonomy" id="88036"/>
    <lineage>
        <taxon>Eukaryota</taxon>
        <taxon>Viridiplantae</taxon>
        <taxon>Streptophyta</taxon>
        <taxon>Embryophyta</taxon>
        <taxon>Tracheophyta</taxon>
        <taxon>Lycopodiopsida</taxon>
        <taxon>Selaginellales</taxon>
        <taxon>Selaginellaceae</taxon>
        <taxon>Selaginella</taxon>
    </lineage>
</organism>
<comment type="pathway">
    <text evidence="1">Protein modification; protein ubiquitination.</text>
</comment>
<gene>
    <name evidence="5" type="primary">ASK21-1</name>
    <name evidence="5" type="ORF">SELMODRAFT_115864</name>
</gene>
<dbReference type="GeneID" id="9635231"/>
<reference evidence="5 6" key="1">
    <citation type="journal article" date="2011" name="Science">
        <title>The Selaginella genome identifies genetic changes associated with the evolution of vascular plants.</title>
        <authorList>
            <person name="Banks J.A."/>
            <person name="Nishiyama T."/>
            <person name="Hasebe M."/>
            <person name="Bowman J.L."/>
            <person name="Gribskov M."/>
            <person name="dePamphilis C."/>
            <person name="Albert V.A."/>
            <person name="Aono N."/>
            <person name="Aoyama T."/>
            <person name="Ambrose B.A."/>
            <person name="Ashton N.W."/>
            <person name="Axtell M.J."/>
            <person name="Barker E."/>
            <person name="Barker M.S."/>
            <person name="Bennetzen J.L."/>
            <person name="Bonawitz N.D."/>
            <person name="Chapple C."/>
            <person name="Cheng C."/>
            <person name="Correa L.G."/>
            <person name="Dacre M."/>
            <person name="DeBarry J."/>
            <person name="Dreyer I."/>
            <person name="Elias M."/>
            <person name="Engstrom E.M."/>
            <person name="Estelle M."/>
            <person name="Feng L."/>
            <person name="Finet C."/>
            <person name="Floyd S.K."/>
            <person name="Frommer W.B."/>
            <person name="Fujita T."/>
            <person name="Gramzow L."/>
            <person name="Gutensohn M."/>
            <person name="Harholt J."/>
            <person name="Hattori M."/>
            <person name="Heyl A."/>
            <person name="Hirai T."/>
            <person name="Hiwatashi Y."/>
            <person name="Ishikawa M."/>
            <person name="Iwata M."/>
            <person name="Karol K.G."/>
            <person name="Koehler B."/>
            <person name="Kolukisaoglu U."/>
            <person name="Kubo M."/>
            <person name="Kurata T."/>
            <person name="Lalonde S."/>
            <person name="Li K."/>
            <person name="Li Y."/>
            <person name="Litt A."/>
            <person name="Lyons E."/>
            <person name="Manning G."/>
            <person name="Maruyama T."/>
            <person name="Michael T.P."/>
            <person name="Mikami K."/>
            <person name="Miyazaki S."/>
            <person name="Morinaga S."/>
            <person name="Murata T."/>
            <person name="Mueller-Roeber B."/>
            <person name="Nelson D.R."/>
            <person name="Obara M."/>
            <person name="Oguri Y."/>
            <person name="Olmstead R.G."/>
            <person name="Onodera N."/>
            <person name="Petersen B.L."/>
            <person name="Pils B."/>
            <person name="Prigge M."/>
            <person name="Rensing S.A."/>
            <person name="Riano-Pachon D.M."/>
            <person name="Roberts A.W."/>
            <person name="Sato Y."/>
            <person name="Scheller H.V."/>
            <person name="Schulz B."/>
            <person name="Schulz C."/>
            <person name="Shakirov E.V."/>
            <person name="Shibagaki N."/>
            <person name="Shinohara N."/>
            <person name="Shippen D.E."/>
            <person name="Soerensen I."/>
            <person name="Sotooka R."/>
            <person name="Sugimoto N."/>
            <person name="Sugita M."/>
            <person name="Sumikawa N."/>
            <person name="Tanurdzic M."/>
            <person name="Theissen G."/>
            <person name="Ulvskov P."/>
            <person name="Wakazuki S."/>
            <person name="Weng J.K."/>
            <person name="Willats W.W."/>
            <person name="Wipf D."/>
            <person name="Wolf P.G."/>
            <person name="Yang L."/>
            <person name="Zimmer A.D."/>
            <person name="Zhu Q."/>
            <person name="Mitros T."/>
            <person name="Hellsten U."/>
            <person name="Loque D."/>
            <person name="Otillar R."/>
            <person name="Salamov A."/>
            <person name="Schmutz J."/>
            <person name="Shapiro H."/>
            <person name="Lindquist E."/>
            <person name="Lucas S."/>
            <person name="Rokhsar D."/>
            <person name="Grigoriev I.V."/>
        </authorList>
    </citation>
    <scope>NUCLEOTIDE SEQUENCE [LARGE SCALE GENOMIC DNA]</scope>
</reference>
<evidence type="ECO:0000313" key="5">
    <source>
        <dbReference type="EMBL" id="EFJ16873.1"/>
    </source>
</evidence>
<dbReference type="OrthoDB" id="2342932at2759"/>
<dbReference type="GO" id="GO:0005634">
    <property type="term" value="C:nucleus"/>
    <property type="evidence" value="ECO:0000318"/>
    <property type="project" value="GO_Central"/>
</dbReference>
<dbReference type="STRING" id="88036.D8SFP2"/>
<evidence type="ECO:0000259" key="4">
    <source>
        <dbReference type="Pfam" id="PF01466"/>
    </source>
</evidence>
<evidence type="ECO:0000256" key="2">
    <source>
        <dbReference type="ARBA" id="ARBA00009993"/>
    </source>
</evidence>
<dbReference type="Gene3D" id="3.30.710.10">
    <property type="entry name" value="Potassium Channel Kv1.1, Chain A"/>
    <property type="match status" value="1"/>
</dbReference>